<organism evidence="1 2">
    <name type="scientific">Bacillus pseudomycoides</name>
    <dbReference type="NCBI Taxonomy" id="64104"/>
    <lineage>
        <taxon>Bacteria</taxon>
        <taxon>Bacillati</taxon>
        <taxon>Bacillota</taxon>
        <taxon>Bacilli</taxon>
        <taxon>Bacillales</taxon>
        <taxon>Bacillaceae</taxon>
        <taxon>Bacillus</taxon>
        <taxon>Bacillus cereus group</taxon>
    </lineage>
</organism>
<evidence type="ECO:0000313" key="2">
    <source>
        <dbReference type="Proteomes" id="UP001248134"/>
    </source>
</evidence>
<comment type="caution">
    <text evidence="1">The sequence shown here is derived from an EMBL/GenBank/DDBJ whole genome shotgun (WGS) entry which is preliminary data.</text>
</comment>
<protein>
    <submittedName>
        <fullName evidence="1">Uncharacterized protein</fullName>
    </submittedName>
</protein>
<dbReference type="Proteomes" id="UP001248134">
    <property type="component" value="Unassembled WGS sequence"/>
</dbReference>
<dbReference type="AlphaFoldDB" id="A0AAJ2DMJ5"/>
<gene>
    <name evidence="1" type="ORF">FOS08_18220</name>
</gene>
<accession>A0AAJ2DMJ5</accession>
<dbReference type="RefSeq" id="WP_033795927.1">
    <property type="nucleotide sequence ID" value="NZ_CM000743.1"/>
</dbReference>
<reference evidence="1" key="1">
    <citation type="submission" date="2019-07" db="EMBL/GenBank/DDBJ databases">
        <title>Phylogenomic Reclassification of ATCC Bacillus Strains and Various Taxa within the Genus Bacillus.</title>
        <authorList>
            <person name="Riojas M.A."/>
            <person name="Frank A.M."/>
            <person name="Fenn S.L."/>
            <person name="King S.P."/>
            <person name="Brower S.M."/>
            <person name="Hazbon M.H."/>
        </authorList>
    </citation>
    <scope>NUCLEOTIDE SEQUENCE</scope>
    <source>
        <strain evidence="1">NR-12239</strain>
    </source>
</reference>
<evidence type="ECO:0000313" key="1">
    <source>
        <dbReference type="EMBL" id="MDR4327776.1"/>
    </source>
</evidence>
<name>A0AAJ2DMJ5_9BACI</name>
<dbReference type="EMBL" id="VLYX01000021">
    <property type="protein sequence ID" value="MDR4327776.1"/>
    <property type="molecule type" value="Genomic_DNA"/>
</dbReference>
<sequence length="67" mass="7881">MKTVTSRYCKEFLLKGADERAFLTLQWNVDIILHVTLPPQNLAKARKLVREELSVKARLVRDNNQWD</sequence>
<proteinExistence type="predicted"/>